<reference evidence="2" key="1">
    <citation type="submission" date="2021-01" db="EMBL/GenBank/DDBJ databases">
        <authorList>
            <person name="Corre E."/>
            <person name="Pelletier E."/>
            <person name="Niang G."/>
            <person name="Scheremetjew M."/>
            <person name="Finn R."/>
            <person name="Kale V."/>
            <person name="Holt S."/>
            <person name="Cochrane G."/>
            <person name="Meng A."/>
            <person name="Brown T."/>
            <person name="Cohen L."/>
        </authorList>
    </citation>
    <scope>NUCLEOTIDE SEQUENCE</scope>
    <source>
        <strain evidence="2">CCMP3278</strain>
    </source>
</reference>
<feature type="region of interest" description="Disordered" evidence="1">
    <location>
        <begin position="131"/>
        <end position="152"/>
    </location>
</feature>
<protein>
    <recommendedName>
        <fullName evidence="3">BZIP domain-containing protein</fullName>
    </recommendedName>
</protein>
<feature type="region of interest" description="Disordered" evidence="1">
    <location>
        <begin position="1"/>
        <end position="95"/>
    </location>
</feature>
<feature type="compositionally biased region" description="Basic and acidic residues" evidence="1">
    <location>
        <begin position="1"/>
        <end position="14"/>
    </location>
</feature>
<accession>A0A7S0ZC50</accession>
<dbReference type="AlphaFoldDB" id="A0A7S0ZC50"/>
<feature type="compositionally biased region" description="Basic and acidic residues" evidence="1">
    <location>
        <begin position="72"/>
        <end position="95"/>
    </location>
</feature>
<evidence type="ECO:0000256" key="1">
    <source>
        <dbReference type="SAM" id="MobiDB-lite"/>
    </source>
</evidence>
<dbReference type="EMBL" id="HBFP01002190">
    <property type="protein sequence ID" value="CAD8817197.1"/>
    <property type="molecule type" value="Transcribed_RNA"/>
</dbReference>
<feature type="compositionally biased region" description="Polar residues" evidence="1">
    <location>
        <begin position="134"/>
        <end position="143"/>
    </location>
</feature>
<sequence>MSENSGRLESERKKVNTSPEVRAVDNEKVRQHSAKKKQKNDVNCGTVHEREDEKSGERGEKLNCRDRKHRKQNSEMNRKKEQLQNEKSMERMQEDQLARQVESKGNDIMRLEKELFQARQVLIRMKQIRALHSGTISTKDANTSSDSISSSD</sequence>
<feature type="compositionally biased region" description="Basic and acidic residues" evidence="1">
    <location>
        <begin position="47"/>
        <end position="65"/>
    </location>
</feature>
<organism evidence="2">
    <name type="scientific">Timspurckia oligopyrenoides</name>
    <dbReference type="NCBI Taxonomy" id="708627"/>
    <lineage>
        <taxon>Eukaryota</taxon>
        <taxon>Rhodophyta</taxon>
        <taxon>Bangiophyceae</taxon>
        <taxon>Porphyridiales</taxon>
        <taxon>Porphyridiaceae</taxon>
        <taxon>Timspurckia</taxon>
    </lineage>
</organism>
<name>A0A7S0ZC50_9RHOD</name>
<gene>
    <name evidence="2" type="ORF">TOLI1172_LOCUS1585</name>
</gene>
<evidence type="ECO:0000313" key="2">
    <source>
        <dbReference type="EMBL" id="CAD8817197.1"/>
    </source>
</evidence>
<evidence type="ECO:0008006" key="3">
    <source>
        <dbReference type="Google" id="ProtNLM"/>
    </source>
</evidence>
<proteinExistence type="predicted"/>